<evidence type="ECO:0000313" key="1">
    <source>
        <dbReference type="EMBL" id="WNZ26998.1"/>
    </source>
</evidence>
<dbReference type="AlphaFoldDB" id="A0AA96WKC1"/>
<protein>
    <submittedName>
        <fullName evidence="1">Uncharacterized protein</fullName>
    </submittedName>
</protein>
<reference evidence="1" key="1">
    <citation type="submission" date="2020-05" db="EMBL/GenBank/DDBJ databases">
        <authorList>
            <person name="Zhu T."/>
            <person name="Keshari N."/>
            <person name="Lu X."/>
        </authorList>
    </citation>
    <scope>NUCLEOTIDE SEQUENCE</scope>
    <source>
        <strain evidence="1">NK1-12</strain>
    </source>
</reference>
<accession>A0AA96WKC1</accession>
<sequence length="117" mass="12777">MASNFTIWQFVINYLKRENKTIQVPLSANQGLPANILRISGESKNLGVRAQHITTSSLTNSLTNKDMLALFDQIVLTPEEDLVIEPLRTIESLVERIASVGSGRSTSPSPPGGRLCV</sequence>
<gene>
    <name evidence="1" type="ORF">HJG54_29190</name>
</gene>
<dbReference type="RefSeq" id="WP_316436589.1">
    <property type="nucleotide sequence ID" value="NZ_CP053587.1"/>
</dbReference>
<organism evidence="1">
    <name type="scientific">Leptolyngbya sp. NK1-12</name>
    <dbReference type="NCBI Taxonomy" id="2547451"/>
    <lineage>
        <taxon>Bacteria</taxon>
        <taxon>Bacillati</taxon>
        <taxon>Cyanobacteriota</taxon>
        <taxon>Cyanophyceae</taxon>
        <taxon>Leptolyngbyales</taxon>
        <taxon>Leptolyngbyaceae</taxon>
        <taxon>Leptolyngbya group</taxon>
        <taxon>Leptolyngbya</taxon>
    </lineage>
</organism>
<proteinExistence type="predicted"/>
<dbReference type="EMBL" id="CP053587">
    <property type="protein sequence ID" value="WNZ26998.1"/>
    <property type="molecule type" value="Genomic_DNA"/>
</dbReference>
<name>A0AA96WKC1_9CYAN</name>